<reference evidence="28" key="1">
    <citation type="submission" date="2023-08" db="EMBL/GenBank/DDBJ databases">
        <title>Pelteobagrus vachellii genome.</title>
        <authorList>
            <person name="Liu H."/>
        </authorList>
    </citation>
    <scope>NUCLEOTIDE SEQUENCE</scope>
    <source>
        <strain evidence="28">PRFRI_2022a</strain>
        <tissue evidence="28">Muscle</tissue>
    </source>
</reference>
<feature type="binding site" evidence="20">
    <location>
        <position position="676"/>
    </location>
    <ligand>
        <name>Ca(2+)</name>
        <dbReference type="ChEBI" id="CHEBI:29108"/>
        <label>5</label>
    </ligand>
</feature>
<keyword evidence="8 22" id="KW-0378">Hydrolase</keyword>
<dbReference type="EMBL" id="JAVHJS010000008">
    <property type="protein sequence ID" value="KAK2849858.1"/>
    <property type="molecule type" value="Genomic_DNA"/>
</dbReference>
<dbReference type="InterPro" id="IPR035892">
    <property type="entry name" value="C2_domain_sf"/>
</dbReference>
<dbReference type="Pfam" id="PF09279">
    <property type="entry name" value="EF-hand_like"/>
    <property type="match status" value="1"/>
</dbReference>
<keyword evidence="13" id="KW-0472">Membrane</keyword>
<evidence type="ECO:0000256" key="20">
    <source>
        <dbReference type="PIRSR" id="PIRSR628391-3"/>
    </source>
</evidence>
<dbReference type="PROSITE" id="PS00018">
    <property type="entry name" value="EF_HAND_1"/>
    <property type="match status" value="2"/>
</dbReference>
<comment type="subcellular location">
    <subcellularLocation>
        <location evidence="4">Cytoplasm</location>
    </subcellularLocation>
    <subcellularLocation>
        <location evidence="3">Endoplasmic reticulum</location>
    </subcellularLocation>
    <subcellularLocation>
        <location evidence="2">Membrane</location>
        <topology evidence="2">Peripheral membrane protein</topology>
    </subcellularLocation>
    <subcellularLocation>
        <location evidence="1">Nucleus</location>
    </subcellularLocation>
</comment>
<dbReference type="SUPFAM" id="SSF51695">
    <property type="entry name" value="PLC-like phosphodiesterases"/>
    <property type="match status" value="1"/>
</dbReference>
<dbReference type="InterPro" id="IPR028391">
    <property type="entry name" value="PLC-delta1_cat"/>
</dbReference>
<keyword evidence="29" id="KW-1185">Reference proteome</keyword>
<dbReference type="SUPFAM" id="SSF49562">
    <property type="entry name" value="C2 domain (Calcium/lipid-binding domain, CaLB)"/>
    <property type="match status" value="1"/>
</dbReference>
<dbReference type="CDD" id="cd00275">
    <property type="entry name" value="C2_PLC_like"/>
    <property type="match status" value="1"/>
</dbReference>
<dbReference type="InterPro" id="IPR017946">
    <property type="entry name" value="PLC-like_Pdiesterase_TIM-brl"/>
</dbReference>
<feature type="binding site" evidence="19">
    <location>
        <position position="435"/>
    </location>
    <ligand>
        <name>substrate</name>
    </ligand>
</feature>
<feature type="binding site" evidence="20">
    <location>
        <position position="337"/>
    </location>
    <ligand>
        <name>Ca(2+)</name>
        <dbReference type="ChEBI" id="CHEBI:29108"/>
        <label>3</label>
        <note>catalytic</note>
    </ligand>
</feature>
<dbReference type="Pfam" id="PF00169">
    <property type="entry name" value="PH"/>
    <property type="match status" value="1"/>
</dbReference>
<dbReference type="InterPro" id="IPR002048">
    <property type="entry name" value="EF_hand_dom"/>
</dbReference>
<dbReference type="Proteomes" id="UP001187315">
    <property type="component" value="Unassembled WGS sequence"/>
</dbReference>
<evidence type="ECO:0000259" key="26">
    <source>
        <dbReference type="PROSITE" id="PS50008"/>
    </source>
</evidence>
<feature type="domain" description="PI-PLC Y-box" evidence="26">
    <location>
        <begin position="481"/>
        <end position="597"/>
    </location>
</feature>
<dbReference type="GO" id="GO:0005886">
    <property type="term" value="C:plasma membrane"/>
    <property type="evidence" value="ECO:0007669"/>
    <property type="project" value="TreeGrafter"/>
</dbReference>
<keyword evidence="9" id="KW-0256">Endoplasmic reticulum</keyword>
<keyword evidence="21" id="KW-0325">Glycoprotein</keyword>
<feature type="glycosylation site" description="O-linked (GlcNAc) threonine" evidence="21">
    <location>
        <position position="187"/>
    </location>
</feature>
<feature type="binding site" evidence="19">
    <location>
        <position position="537"/>
    </location>
    <ligand>
        <name>substrate</name>
    </ligand>
</feature>
<evidence type="ECO:0000259" key="27">
    <source>
        <dbReference type="PROSITE" id="PS50222"/>
    </source>
</evidence>
<feature type="binding site" evidence="20">
    <location>
        <position position="384"/>
    </location>
    <ligand>
        <name>Ca(2+)</name>
        <dbReference type="ChEBI" id="CHEBI:29108"/>
        <label>3</label>
        <note>catalytic</note>
    </ligand>
</feature>
<keyword evidence="5" id="KW-0963">Cytoplasm</keyword>
<dbReference type="InterPro" id="IPR001711">
    <property type="entry name" value="PLipase_C_Pinositol-sp_Y"/>
</dbReference>
<evidence type="ECO:0000256" key="11">
    <source>
        <dbReference type="ARBA" id="ARBA00022963"/>
    </source>
</evidence>
<dbReference type="Gene3D" id="1.10.238.10">
    <property type="entry name" value="EF-hand"/>
    <property type="match status" value="2"/>
</dbReference>
<feature type="binding site" evidence="20">
    <location>
        <position position="674"/>
    </location>
    <ligand>
        <name>Ca(2+)</name>
        <dbReference type="ChEBI" id="CHEBI:29108"/>
        <label>5</label>
    </ligand>
</feature>
<evidence type="ECO:0000256" key="9">
    <source>
        <dbReference type="ARBA" id="ARBA00022824"/>
    </source>
</evidence>
<evidence type="ECO:0000256" key="2">
    <source>
        <dbReference type="ARBA" id="ARBA00004170"/>
    </source>
</evidence>
<evidence type="ECO:0000256" key="5">
    <source>
        <dbReference type="ARBA" id="ARBA00022490"/>
    </source>
</evidence>
<evidence type="ECO:0000256" key="15">
    <source>
        <dbReference type="ARBA" id="ARBA00023242"/>
    </source>
</evidence>
<keyword evidence="11 22" id="KW-0442">Lipid degradation</keyword>
<feature type="binding site" evidence="19">
    <location>
        <position position="433"/>
    </location>
    <ligand>
        <name>substrate</name>
    </ligand>
</feature>
<gene>
    <name evidence="28" type="ORF">Q7C36_008641</name>
</gene>
<name>A0AA88T0G4_TACVA</name>
<dbReference type="FunFam" id="1.10.238.10:FF:000005">
    <property type="entry name" value="Phosphoinositide phospholipase C"/>
    <property type="match status" value="1"/>
</dbReference>
<feature type="domain" description="EF-hand" evidence="27">
    <location>
        <begin position="134"/>
        <end position="169"/>
    </location>
</feature>
<feature type="domain" description="PH" evidence="24">
    <location>
        <begin position="16"/>
        <end position="124"/>
    </location>
</feature>
<evidence type="ECO:0000256" key="13">
    <source>
        <dbReference type="ARBA" id="ARBA00023136"/>
    </source>
</evidence>
<feature type="compositionally biased region" description="Acidic residues" evidence="23">
    <location>
        <begin position="442"/>
        <end position="456"/>
    </location>
</feature>
<protein>
    <recommendedName>
        <fullName evidence="22">Phosphoinositide phospholipase C</fullName>
        <ecNumber evidence="22">3.1.4.11</ecNumber>
    </recommendedName>
</protein>
<evidence type="ECO:0000256" key="3">
    <source>
        <dbReference type="ARBA" id="ARBA00004240"/>
    </source>
</evidence>
<dbReference type="InterPro" id="IPR000008">
    <property type="entry name" value="C2_dom"/>
</dbReference>
<feature type="binding site" evidence="20">
    <location>
        <position position="335"/>
    </location>
    <ligand>
        <name>Ca(2+)</name>
        <dbReference type="ChEBI" id="CHEBI:29108"/>
        <label>3</label>
        <note>catalytic</note>
    </ligand>
</feature>
<evidence type="ECO:0000256" key="18">
    <source>
        <dbReference type="PIRSR" id="PIRSR628391-1"/>
    </source>
</evidence>
<dbReference type="Gene3D" id="2.60.40.150">
    <property type="entry name" value="C2 domain"/>
    <property type="match status" value="1"/>
</dbReference>
<feature type="compositionally biased region" description="Basic and acidic residues" evidence="23">
    <location>
        <begin position="457"/>
        <end position="474"/>
    </location>
</feature>
<dbReference type="SMART" id="SM00148">
    <property type="entry name" value="PLCXc"/>
    <property type="match status" value="1"/>
</dbReference>
<dbReference type="FunFam" id="2.30.29.30:FF:000088">
    <property type="entry name" value="Phosphoinositide phospholipase C"/>
    <property type="match status" value="1"/>
</dbReference>
<feature type="region of interest" description="Disordered" evidence="23">
    <location>
        <begin position="442"/>
        <end position="474"/>
    </location>
</feature>
<dbReference type="PROSITE" id="PS50004">
    <property type="entry name" value="C2"/>
    <property type="match status" value="1"/>
</dbReference>
<feature type="binding site" evidence="20">
    <location>
        <position position="306"/>
    </location>
    <ligand>
        <name>Ca(2+)</name>
        <dbReference type="ChEBI" id="CHEBI:29108"/>
        <label>3</label>
        <note>catalytic</note>
    </ligand>
</feature>
<comment type="catalytic activity">
    <reaction evidence="17">
        <text>a 1,2-diacyl-sn-glycero-3-phospho-(1D-myo-inositol) + H2O = 1D-myo-inositol 1-phosphate + a 1,2-diacyl-sn-glycerol + H(+)</text>
        <dbReference type="Rhea" id="RHEA:43484"/>
        <dbReference type="ChEBI" id="CHEBI:15377"/>
        <dbReference type="ChEBI" id="CHEBI:15378"/>
        <dbReference type="ChEBI" id="CHEBI:17815"/>
        <dbReference type="ChEBI" id="CHEBI:57880"/>
        <dbReference type="ChEBI" id="CHEBI:58433"/>
    </reaction>
    <physiologicalReaction direction="left-to-right" evidence="17">
        <dbReference type="Rhea" id="RHEA:43485"/>
    </physiologicalReaction>
</comment>
<evidence type="ECO:0000313" key="28">
    <source>
        <dbReference type="EMBL" id="KAK2849858.1"/>
    </source>
</evidence>
<evidence type="ECO:0000256" key="19">
    <source>
        <dbReference type="PIRSR" id="PIRSR628391-2"/>
    </source>
</evidence>
<keyword evidence="12 22" id="KW-0443">Lipid metabolism</keyword>
<feature type="glycosylation site" description="O-linked (GlcNAc) serine" evidence="21">
    <location>
        <position position="185"/>
    </location>
</feature>
<dbReference type="SMART" id="SM00054">
    <property type="entry name" value="EFh"/>
    <property type="match status" value="2"/>
</dbReference>
<dbReference type="CDD" id="cd08593">
    <property type="entry name" value="PI-PLCc_delta"/>
    <property type="match status" value="1"/>
</dbReference>
<dbReference type="PRINTS" id="PR00390">
    <property type="entry name" value="PHPHLIPASEC"/>
</dbReference>
<dbReference type="GO" id="GO:0005509">
    <property type="term" value="F:calcium ion binding"/>
    <property type="evidence" value="ECO:0007669"/>
    <property type="project" value="InterPro"/>
</dbReference>
<comment type="cofactor">
    <cofactor evidence="20">
        <name>Ca(2+)</name>
        <dbReference type="ChEBI" id="CHEBI:29108"/>
    </cofactor>
    <text evidence="20">Binds 3 Ca(2+) ions per subunit. Two of the Ca(2+) ions are bound to the C2 domain.</text>
</comment>
<dbReference type="GO" id="GO:0005634">
    <property type="term" value="C:nucleus"/>
    <property type="evidence" value="ECO:0007669"/>
    <property type="project" value="UniProtKB-SubCell"/>
</dbReference>
<dbReference type="Gene3D" id="3.20.20.190">
    <property type="entry name" value="Phosphatidylinositol (PI) phosphodiesterase"/>
    <property type="match status" value="1"/>
</dbReference>
<keyword evidence="6 20" id="KW-0479">Metal-binding</keyword>
<dbReference type="SMART" id="SM00149">
    <property type="entry name" value="PLCYc"/>
    <property type="match status" value="1"/>
</dbReference>
<dbReference type="GO" id="GO:0016042">
    <property type="term" value="P:lipid catabolic process"/>
    <property type="evidence" value="ECO:0007669"/>
    <property type="project" value="UniProtKB-KW"/>
</dbReference>
<evidence type="ECO:0000256" key="10">
    <source>
        <dbReference type="ARBA" id="ARBA00022837"/>
    </source>
</evidence>
<dbReference type="PROSITE" id="PS50003">
    <property type="entry name" value="PH_DOMAIN"/>
    <property type="match status" value="1"/>
</dbReference>
<dbReference type="Pfam" id="PF00388">
    <property type="entry name" value="PI-PLC-X"/>
    <property type="match status" value="1"/>
</dbReference>
<accession>A0AA88T0G4</accession>
<keyword evidence="14" id="KW-0807">Transducer</keyword>
<dbReference type="Gene3D" id="2.30.29.30">
    <property type="entry name" value="Pleckstrin-homology domain (PH domain)/Phosphotyrosine-binding domain (PTB)"/>
    <property type="match status" value="1"/>
</dbReference>
<feature type="binding site" evidence="20">
    <location>
        <position position="619"/>
    </location>
    <ligand>
        <name>Ca(2+)</name>
        <dbReference type="ChEBI" id="CHEBI:29108"/>
        <label>4</label>
    </ligand>
</feature>
<sequence length="726" mass="83027">MECPQKDCFQSNANLDIMKAGSVLRKATSRIWKGQRQYKLQDDCKTVMYKSSWTISSYSTFSVGDVEAVREGHQSEVFLSMPDEFPPECCFTLVFRGRRGNLDLVASSAEEAQAWIQGMQMLIENLQNMDECEKLDHWVSDLFMRADKNKDGRISFKEVQKLLKLMNIDMNELHAHSLFMMSDMSQTGMLDAEEFVHFYKMLTQRKEILELFQEYSSNGQALSHCDLEEFLREEQLEGETSYEHALELIQLYEPSDTAKTQHIMSADGFLMYLISAEGSIFNTEHQRLYQDMTQPLNHYFISSSHNTYLLDDQLKGRSSVEAYIKALKRGCRCVEVDCWDGPNGEPIVYHGHTFTSKILFKDVVSTVAKYAFEASEYPLILTIENHCSIEQQTVMAELLKNILGDMLLKTTIDGKVPSVLPSPEELKGKILLKGKKTGELEECSDADNLESSDVSDDDKAVDKDNQATESRKSKKNLSKELSDLVIYCKNVHFNSFEYSRNHSKPYEMSSFSESKARKLIKEAGADFIQHNRRHLSRVYPSGLRTDSSNYCPHEMWNMGCQIVALNVQTAGLEMDLNDGMFSQNNCCGYVLKPEILRNSEHFDPDGQQLPKVSKKEWSIVDPLVRVEIYGVPLDQTQQETKHIENNGFNPYWNETLQFVVHTPELAIVRFVVEDYDMASKNDFIGQYALPFSCIQPGYRHIHLLSKDGTSICPSSLFVHITIKKAS</sequence>
<dbReference type="AlphaFoldDB" id="A0AA88T0G4"/>
<feature type="binding site" evidence="20">
    <location>
        <position position="675"/>
    </location>
    <ligand>
        <name>Ca(2+)</name>
        <dbReference type="ChEBI" id="CHEBI:29108"/>
        <label>5</label>
    </ligand>
</feature>
<dbReference type="GO" id="GO:0035556">
    <property type="term" value="P:intracellular signal transduction"/>
    <property type="evidence" value="ECO:0007669"/>
    <property type="project" value="InterPro"/>
</dbReference>
<dbReference type="InterPro" id="IPR000909">
    <property type="entry name" value="PLipase_C_PInositol-sp_X_dom"/>
</dbReference>
<dbReference type="GO" id="GO:0005783">
    <property type="term" value="C:endoplasmic reticulum"/>
    <property type="evidence" value="ECO:0007669"/>
    <property type="project" value="UniProtKB-SubCell"/>
</dbReference>
<dbReference type="PROSITE" id="PS50008">
    <property type="entry name" value="PIPLC_Y_DOMAIN"/>
    <property type="match status" value="1"/>
</dbReference>
<keyword evidence="7" id="KW-0677">Repeat</keyword>
<feature type="binding site" evidence="19">
    <location>
        <position position="510"/>
    </location>
    <ligand>
        <name>substrate</name>
    </ligand>
</feature>
<dbReference type="GO" id="GO:0004435">
    <property type="term" value="F:phosphatidylinositol-4,5-bisphosphate phospholipase C activity"/>
    <property type="evidence" value="ECO:0007669"/>
    <property type="project" value="UniProtKB-EC"/>
</dbReference>
<dbReference type="SMART" id="SM00233">
    <property type="entry name" value="PH"/>
    <property type="match status" value="1"/>
</dbReference>
<dbReference type="EC" id="3.1.4.11" evidence="22"/>
<evidence type="ECO:0000256" key="21">
    <source>
        <dbReference type="PIRSR" id="PIRSR628391-4"/>
    </source>
</evidence>
<evidence type="ECO:0000256" key="23">
    <source>
        <dbReference type="SAM" id="MobiDB-lite"/>
    </source>
</evidence>
<evidence type="ECO:0000259" key="24">
    <source>
        <dbReference type="PROSITE" id="PS50003"/>
    </source>
</evidence>
<dbReference type="SUPFAM" id="SSF47473">
    <property type="entry name" value="EF-hand"/>
    <property type="match status" value="1"/>
</dbReference>
<evidence type="ECO:0000256" key="4">
    <source>
        <dbReference type="ARBA" id="ARBA00004496"/>
    </source>
</evidence>
<dbReference type="SUPFAM" id="SSF50729">
    <property type="entry name" value="PH domain-like"/>
    <property type="match status" value="1"/>
</dbReference>
<dbReference type="PANTHER" id="PTHR10336:SF31">
    <property type="entry name" value="1-PHOSPHATIDYLINOSITOL 4,5-BISPHOSPHATE PHOSPHODIESTERASE DELTA-4"/>
    <property type="match status" value="1"/>
</dbReference>
<dbReference type="InterPro" id="IPR001849">
    <property type="entry name" value="PH_domain"/>
</dbReference>
<organism evidence="28 29">
    <name type="scientific">Tachysurus vachellii</name>
    <name type="common">Darkbarbel catfish</name>
    <name type="synonym">Pelteobagrus vachellii</name>
    <dbReference type="NCBI Taxonomy" id="175792"/>
    <lineage>
        <taxon>Eukaryota</taxon>
        <taxon>Metazoa</taxon>
        <taxon>Chordata</taxon>
        <taxon>Craniata</taxon>
        <taxon>Vertebrata</taxon>
        <taxon>Euteleostomi</taxon>
        <taxon>Actinopterygii</taxon>
        <taxon>Neopterygii</taxon>
        <taxon>Teleostei</taxon>
        <taxon>Ostariophysi</taxon>
        <taxon>Siluriformes</taxon>
        <taxon>Bagridae</taxon>
        <taxon>Tachysurus</taxon>
    </lineage>
</organism>
<evidence type="ECO:0000256" key="16">
    <source>
        <dbReference type="ARBA" id="ARBA00023674"/>
    </source>
</evidence>
<feature type="domain" description="EF-hand" evidence="27">
    <location>
        <begin position="170"/>
        <end position="205"/>
    </location>
</feature>
<evidence type="ECO:0000259" key="25">
    <source>
        <dbReference type="PROSITE" id="PS50004"/>
    </source>
</evidence>
<keyword evidence="15" id="KW-0539">Nucleus</keyword>
<feature type="binding site" evidence="20">
    <location>
        <position position="621"/>
    </location>
    <ligand>
        <name>Ca(2+)</name>
        <dbReference type="ChEBI" id="CHEBI:29108"/>
        <label>4</label>
    </ligand>
</feature>
<comment type="catalytic activity">
    <reaction evidence="16">
        <text>a 1,2-diacyl-sn-glycero-3-phospho-(1D-myo-inositol-4,5-bisphosphate) + H2O = 1D-myo-inositol 1,4,5-trisphosphate + a 1,2-diacyl-sn-glycerol + H(+)</text>
        <dbReference type="Rhea" id="RHEA:33179"/>
        <dbReference type="ChEBI" id="CHEBI:15377"/>
        <dbReference type="ChEBI" id="CHEBI:15378"/>
        <dbReference type="ChEBI" id="CHEBI:17815"/>
        <dbReference type="ChEBI" id="CHEBI:58456"/>
        <dbReference type="ChEBI" id="CHEBI:203600"/>
        <dbReference type="EC" id="3.1.4.11"/>
    </reaction>
    <physiologicalReaction direction="left-to-right" evidence="16">
        <dbReference type="Rhea" id="RHEA:33180"/>
    </physiologicalReaction>
</comment>
<evidence type="ECO:0000256" key="22">
    <source>
        <dbReference type="RuleBase" id="RU361133"/>
    </source>
</evidence>
<dbReference type="Pfam" id="PF00387">
    <property type="entry name" value="PI-PLC-Y"/>
    <property type="match status" value="1"/>
</dbReference>
<feature type="active site" evidence="18">
    <location>
        <position position="305"/>
    </location>
</feature>
<dbReference type="InterPro" id="IPR015359">
    <property type="entry name" value="PLC_EF-hand-like"/>
</dbReference>
<feature type="binding site" evidence="20">
    <location>
        <position position="645"/>
    </location>
    <ligand>
        <name>Ca(2+)</name>
        <dbReference type="ChEBI" id="CHEBI:29108"/>
        <label>4</label>
    </ligand>
</feature>
<dbReference type="FunFam" id="2.60.40.150:FF:000058">
    <property type="entry name" value="Phosphoinositide phospholipase C"/>
    <property type="match status" value="1"/>
</dbReference>
<dbReference type="InterPro" id="IPR011992">
    <property type="entry name" value="EF-hand-dom_pair"/>
</dbReference>
<dbReference type="InterPro" id="IPR001192">
    <property type="entry name" value="PI-PLC_fam"/>
</dbReference>
<evidence type="ECO:0000313" key="29">
    <source>
        <dbReference type="Proteomes" id="UP001187315"/>
    </source>
</evidence>
<evidence type="ECO:0000256" key="14">
    <source>
        <dbReference type="ARBA" id="ARBA00023224"/>
    </source>
</evidence>
<dbReference type="InterPro" id="IPR018247">
    <property type="entry name" value="EF_Hand_1_Ca_BS"/>
</dbReference>
<evidence type="ECO:0000256" key="6">
    <source>
        <dbReference type="ARBA" id="ARBA00022723"/>
    </source>
</evidence>
<dbReference type="Pfam" id="PF00168">
    <property type="entry name" value="C2"/>
    <property type="match status" value="1"/>
</dbReference>
<evidence type="ECO:0000256" key="1">
    <source>
        <dbReference type="ARBA" id="ARBA00004123"/>
    </source>
</evidence>
<dbReference type="FunFam" id="3.20.20.190:FF:000020">
    <property type="entry name" value="Phosphoinositide phospholipase C"/>
    <property type="match status" value="1"/>
</dbReference>
<dbReference type="PROSITE" id="PS50222">
    <property type="entry name" value="EF_HAND_2"/>
    <property type="match status" value="2"/>
</dbReference>
<dbReference type="InterPro" id="IPR011993">
    <property type="entry name" value="PH-like_dom_sf"/>
</dbReference>
<comment type="caution">
    <text evidence="28">The sequence shown here is derived from an EMBL/GenBank/DDBJ whole genome shotgun (WGS) entry which is preliminary data.</text>
</comment>
<dbReference type="SMART" id="SM00239">
    <property type="entry name" value="C2"/>
    <property type="match status" value="1"/>
</dbReference>
<evidence type="ECO:0000256" key="8">
    <source>
        <dbReference type="ARBA" id="ARBA00022801"/>
    </source>
</evidence>
<feature type="domain" description="C2" evidence="25">
    <location>
        <begin position="575"/>
        <end position="705"/>
    </location>
</feature>
<feature type="active site" evidence="18">
    <location>
        <position position="350"/>
    </location>
</feature>
<keyword evidence="10 20" id="KW-0106">Calcium</keyword>
<evidence type="ECO:0000256" key="12">
    <source>
        <dbReference type="ARBA" id="ARBA00023098"/>
    </source>
</evidence>
<dbReference type="Pfam" id="PF13202">
    <property type="entry name" value="EF-hand_5"/>
    <property type="match status" value="1"/>
</dbReference>
<dbReference type="PANTHER" id="PTHR10336">
    <property type="entry name" value="PHOSPHOINOSITIDE-SPECIFIC PHOSPHOLIPASE C FAMILY PROTEIN"/>
    <property type="match status" value="1"/>
</dbReference>
<dbReference type="PROSITE" id="PS50007">
    <property type="entry name" value="PIPLC_X_DOMAIN"/>
    <property type="match status" value="1"/>
</dbReference>
<proteinExistence type="predicted"/>
<evidence type="ECO:0000256" key="17">
    <source>
        <dbReference type="ARBA" id="ARBA00023726"/>
    </source>
</evidence>
<evidence type="ECO:0000256" key="7">
    <source>
        <dbReference type="ARBA" id="ARBA00022737"/>
    </source>
</evidence>